<dbReference type="Pfam" id="PF25917">
    <property type="entry name" value="BSH_RND"/>
    <property type="match status" value="1"/>
</dbReference>
<dbReference type="Gene3D" id="2.40.30.170">
    <property type="match status" value="1"/>
</dbReference>
<dbReference type="OrthoDB" id="9806939at2"/>
<dbReference type="FunFam" id="2.40.30.170:FF:000010">
    <property type="entry name" value="Efflux RND transporter periplasmic adaptor subunit"/>
    <property type="match status" value="1"/>
</dbReference>
<proteinExistence type="inferred from homology"/>
<dbReference type="PANTHER" id="PTHR30469:SF11">
    <property type="entry name" value="BLL4320 PROTEIN"/>
    <property type="match status" value="1"/>
</dbReference>
<dbReference type="InterPro" id="IPR006143">
    <property type="entry name" value="RND_pump_MFP"/>
</dbReference>
<accession>A0A5C8P8W0</accession>
<evidence type="ECO:0000313" key="5">
    <source>
        <dbReference type="EMBL" id="TXL69467.1"/>
    </source>
</evidence>
<sequence>MKRHTVTIVSSLLLVAVAGGAWWWFNKGPGAGTSLAAVGRDAPTAPGSAAPKPPAAVLVEAVKVRTGTSRQTVAAVGTFRSNEAVMVRPELASRVIAFNFTEGQKVAKGQVLVKLDASLDEALLAQAEAALVLSKANYDRAMSLLARQAGTEKAVDEARAALRRDEALVALGRSRVEKYTLVAPFDGVIGLRRVSIGSYLQTGADIVNLEQIDPLKVDFRVPEIFLAAIQVGQTVTLTVDAFAGREFPGQVYAIDPLVDEAGRSIVIRAQVDNRSGTLRPGVFARVALTLATRENALFVPEHAIVPVGDRLQVYRIVDGKSVPTFVKAGQREKGQVEILEGVSVDDMVITAGHLKLSRPGMPVTVVPPGGGRSGSTPAAGSASFRTSASNEPVPPAGDGPPPPLSAPPTSAKTPSGSQDRGG</sequence>
<evidence type="ECO:0000256" key="1">
    <source>
        <dbReference type="ARBA" id="ARBA00009477"/>
    </source>
</evidence>
<evidence type="ECO:0000259" key="4">
    <source>
        <dbReference type="Pfam" id="PF25954"/>
    </source>
</evidence>
<feature type="compositionally biased region" description="Pro residues" evidence="2">
    <location>
        <begin position="392"/>
        <end position="406"/>
    </location>
</feature>
<feature type="region of interest" description="Disordered" evidence="2">
    <location>
        <begin position="358"/>
        <end position="422"/>
    </location>
</feature>
<dbReference type="AlphaFoldDB" id="A0A5C8P8W0"/>
<dbReference type="InterPro" id="IPR058625">
    <property type="entry name" value="MdtA-like_BSH"/>
</dbReference>
<dbReference type="Proteomes" id="UP000321638">
    <property type="component" value="Unassembled WGS sequence"/>
</dbReference>
<dbReference type="Gene3D" id="2.40.420.20">
    <property type="match status" value="1"/>
</dbReference>
<feature type="compositionally biased region" description="Low complexity" evidence="2">
    <location>
        <begin position="407"/>
        <end position="422"/>
    </location>
</feature>
<protein>
    <submittedName>
        <fullName evidence="5">Efflux RND transporter periplasmic adaptor subunit</fullName>
    </submittedName>
</protein>
<dbReference type="Gene3D" id="1.10.287.470">
    <property type="entry name" value="Helix hairpin bin"/>
    <property type="match status" value="1"/>
</dbReference>
<evidence type="ECO:0000313" key="6">
    <source>
        <dbReference type="Proteomes" id="UP000321638"/>
    </source>
</evidence>
<dbReference type="Gene3D" id="2.40.50.100">
    <property type="match status" value="1"/>
</dbReference>
<keyword evidence="6" id="KW-1185">Reference proteome</keyword>
<comment type="caution">
    <text evidence="5">The sequence shown here is derived from an EMBL/GenBank/DDBJ whole genome shotgun (WGS) entry which is preliminary data.</text>
</comment>
<reference evidence="5 6" key="1">
    <citation type="submission" date="2019-06" db="EMBL/GenBank/DDBJ databases">
        <title>New taxonomy in bacterial strain CC-CFT640, isolated from vineyard.</title>
        <authorList>
            <person name="Lin S.-Y."/>
            <person name="Tsai C.-F."/>
            <person name="Young C.-C."/>
        </authorList>
    </citation>
    <scope>NUCLEOTIDE SEQUENCE [LARGE SCALE GENOMIC DNA]</scope>
    <source>
        <strain evidence="5 6">CC-CFT640</strain>
    </source>
</reference>
<feature type="domain" description="Multidrug resistance protein MdtA-like barrel-sandwich hybrid" evidence="3">
    <location>
        <begin position="84"/>
        <end position="204"/>
    </location>
</feature>
<gene>
    <name evidence="5" type="ORF">FHP25_38950</name>
</gene>
<evidence type="ECO:0000256" key="2">
    <source>
        <dbReference type="SAM" id="MobiDB-lite"/>
    </source>
</evidence>
<feature type="compositionally biased region" description="Low complexity" evidence="2">
    <location>
        <begin position="358"/>
        <end position="367"/>
    </location>
</feature>
<comment type="similarity">
    <text evidence="1">Belongs to the membrane fusion protein (MFP) (TC 8.A.1) family.</text>
</comment>
<dbReference type="GO" id="GO:0015562">
    <property type="term" value="F:efflux transmembrane transporter activity"/>
    <property type="evidence" value="ECO:0007669"/>
    <property type="project" value="TreeGrafter"/>
</dbReference>
<dbReference type="PANTHER" id="PTHR30469">
    <property type="entry name" value="MULTIDRUG RESISTANCE PROTEIN MDTA"/>
    <property type="match status" value="1"/>
</dbReference>
<evidence type="ECO:0000259" key="3">
    <source>
        <dbReference type="Pfam" id="PF25917"/>
    </source>
</evidence>
<dbReference type="NCBIfam" id="TIGR01730">
    <property type="entry name" value="RND_mfp"/>
    <property type="match status" value="1"/>
</dbReference>
<dbReference type="GO" id="GO:1990281">
    <property type="term" value="C:efflux pump complex"/>
    <property type="evidence" value="ECO:0007669"/>
    <property type="project" value="TreeGrafter"/>
</dbReference>
<dbReference type="InterPro" id="IPR058792">
    <property type="entry name" value="Beta-barrel_RND_2"/>
</dbReference>
<dbReference type="EMBL" id="VDUZ01000082">
    <property type="protein sequence ID" value="TXL69467.1"/>
    <property type="molecule type" value="Genomic_DNA"/>
</dbReference>
<feature type="domain" description="CusB-like beta-barrel" evidence="4">
    <location>
        <begin position="217"/>
        <end position="289"/>
    </location>
</feature>
<dbReference type="Pfam" id="PF25954">
    <property type="entry name" value="Beta-barrel_RND_2"/>
    <property type="match status" value="1"/>
</dbReference>
<organism evidence="5 6">
    <name type="scientific">Vineibacter terrae</name>
    <dbReference type="NCBI Taxonomy" id="2586908"/>
    <lineage>
        <taxon>Bacteria</taxon>
        <taxon>Pseudomonadati</taxon>
        <taxon>Pseudomonadota</taxon>
        <taxon>Alphaproteobacteria</taxon>
        <taxon>Hyphomicrobiales</taxon>
        <taxon>Vineibacter</taxon>
    </lineage>
</organism>
<feature type="compositionally biased region" description="Low complexity" evidence="2">
    <location>
        <begin position="374"/>
        <end position="383"/>
    </location>
</feature>
<dbReference type="SUPFAM" id="SSF111369">
    <property type="entry name" value="HlyD-like secretion proteins"/>
    <property type="match status" value="1"/>
</dbReference>
<name>A0A5C8P8W0_9HYPH</name>
<dbReference type="RefSeq" id="WP_147852417.1">
    <property type="nucleotide sequence ID" value="NZ_VDUZ01000082.1"/>
</dbReference>